<keyword evidence="3" id="KW-0602">Photosynthesis</keyword>
<sequence length="342" mass="37134">MAFVTGGVGAVVRPGTAVSRGVVCARQQARPRAAALQMGVSDVSITLSGVAASQPVSAPAKMSLEDRQLLVLQAIKQVFGNAYVMEEERASFAKQESMFLSGELSVREFVRELALSDTYRRRFFEPCGPYRFVELNMKHLLGRGPISQAEVSQHVQCYVNNGYEAEISSYVDSDEYYERFGEDTVPYEQFRGTYMTAEDFNRMVSMYGAPGQSDKSLTSRARSTGVANSNKVLSLEGAGRSSKTVGRVATNTASSLTSVKSGIPPRPDIDQPRGQSSKRLVGRRLEIVPGSYMYLSPAEAAEYRAQQAAVSQVSAAFSADVQSKMAQVSKLKRELAALGLSV</sequence>
<keyword evidence="4" id="KW-0042">Antenna complex</keyword>
<keyword evidence="7" id="KW-0793">Thylakoid</keyword>
<dbReference type="OMA" id="FGNAYVM"/>
<dbReference type="Pfam" id="PF00427">
    <property type="entry name" value="PBS_linker_poly"/>
    <property type="match status" value="1"/>
</dbReference>
<dbReference type="EMBL" id="VRMN01000002">
    <property type="protein sequence ID" value="KAA8497000.1"/>
    <property type="molecule type" value="Genomic_DNA"/>
</dbReference>
<reference evidence="15 16" key="3">
    <citation type="journal article" date="2023" name="Nature">
        <title>In situ structure of the red algal phycobilisome-PSII-PSI-LHC megacomplex.</title>
        <authorList>
            <person name="You X."/>
            <person name="Zhang X."/>
            <person name="Cheng J."/>
            <person name="Xiao Y."/>
            <person name="Ma J."/>
            <person name="Sun S."/>
            <person name="Zhang X."/>
            <person name="Wang H.W."/>
            <person name="Sui S.F."/>
        </authorList>
    </citation>
    <scope>STRUCTURE BY ELECTRON MICROSCOPY (3.30 ANGSTROMS)</scope>
</reference>
<evidence type="ECO:0000259" key="11">
    <source>
        <dbReference type="PROSITE" id="PS51445"/>
    </source>
</evidence>
<keyword evidence="6 9" id="KW-0605">Phycobilisome</keyword>
<keyword evidence="8" id="KW-0472">Membrane</keyword>
<evidence type="ECO:0000256" key="10">
    <source>
        <dbReference type="SAM" id="MobiDB-lite"/>
    </source>
</evidence>
<evidence type="ECO:0000313" key="12">
    <source>
        <dbReference type="EMBL" id="KAA8497000.1"/>
    </source>
</evidence>
<dbReference type="EMDB" id="EMD-33605"/>
<evidence type="ECO:0000256" key="1">
    <source>
        <dbReference type="ARBA" id="ARBA00004185"/>
    </source>
</evidence>
<gene>
    <name evidence="12" type="ORF">FVE85_0729</name>
</gene>
<organism evidence="12 13">
    <name type="scientific">Porphyridium purpureum</name>
    <name type="common">Red alga</name>
    <name type="synonym">Porphyridium cruentum</name>
    <dbReference type="NCBI Taxonomy" id="35688"/>
    <lineage>
        <taxon>Eukaryota</taxon>
        <taxon>Rhodophyta</taxon>
        <taxon>Bangiophyceae</taxon>
        <taxon>Porphyridiales</taxon>
        <taxon>Porphyridiaceae</taxon>
        <taxon>Porphyridium</taxon>
    </lineage>
</organism>
<dbReference type="EMDB" id="EMD-33658"/>
<evidence type="ECO:0000256" key="8">
    <source>
        <dbReference type="ARBA" id="ARBA00023136"/>
    </source>
</evidence>
<dbReference type="PANTHER" id="PTHR34011">
    <property type="entry name" value="PHYCOBILISOME 32.1 KDA LINKER POLYPEPTIDE, PHYCOCYANIN-ASSOCIATED, ROD 2-RELATED"/>
    <property type="match status" value="1"/>
</dbReference>
<dbReference type="InterPro" id="IPR001297">
    <property type="entry name" value="PBS_linker_dom"/>
</dbReference>
<comment type="similarity">
    <text evidence="9">Belongs to the phycobilisome linker protein family.</text>
</comment>
<evidence type="ECO:0007829" key="15">
    <source>
        <dbReference type="PDB" id="7Y4L"/>
    </source>
</evidence>
<dbReference type="PDB" id="7Y5E">
    <property type="method" value="EM"/>
    <property type="resolution" value="3.30 A"/>
    <property type="chains" value="dD/dQ=1-342"/>
</dbReference>
<feature type="region of interest" description="Disordered" evidence="10">
    <location>
        <begin position="257"/>
        <end position="277"/>
    </location>
</feature>
<comment type="subcellular location">
    <subcellularLocation>
        <location evidence="1">Plastid</location>
        <location evidence="1">Chloroplast thylakoid membrane</location>
        <topology evidence="1">Peripheral membrane protein</topology>
        <orientation evidence="1">Stromal side</orientation>
    </subcellularLocation>
</comment>
<dbReference type="AlphaFoldDB" id="A0A5J4Z162"/>
<evidence type="ECO:0000256" key="9">
    <source>
        <dbReference type="PROSITE-ProRule" id="PRU00775"/>
    </source>
</evidence>
<dbReference type="PROSITE" id="PS51445">
    <property type="entry name" value="PBS_LINKER"/>
    <property type="match status" value="1"/>
</dbReference>
<evidence type="ECO:0000256" key="4">
    <source>
        <dbReference type="ARBA" id="ARBA00022549"/>
    </source>
</evidence>
<dbReference type="InterPro" id="IPR038255">
    <property type="entry name" value="PBS_linker_sf"/>
</dbReference>
<keyword evidence="13" id="KW-1185">Reference proteome</keyword>
<dbReference type="PDB" id="7Y4L">
    <property type="method" value="EM"/>
    <property type="resolution" value="3.30 A"/>
    <property type="chains" value="d5/dJ=1-333"/>
</dbReference>
<dbReference type="OrthoDB" id="3601at2759"/>
<evidence type="ECO:0000256" key="5">
    <source>
        <dbReference type="ARBA" id="ARBA00022640"/>
    </source>
</evidence>
<evidence type="ECO:0000256" key="7">
    <source>
        <dbReference type="ARBA" id="ARBA00023078"/>
    </source>
</evidence>
<keyword evidence="5" id="KW-0934">Plastid</keyword>
<dbReference type="EMDB" id="EMD-33618"/>
<comment type="caution">
    <text evidence="12">The sequence shown here is derived from an EMBL/GenBank/DDBJ whole genome shotgun (WGS) entry which is preliminary data.</text>
</comment>
<reference evidence="14" key="2">
    <citation type="journal article" date="2023" name="Commun. Biol.">
        <title>The structural basis for light acclimation in phycobilisome light harvesting systems systems in Porphyridium purpureum.</title>
        <authorList>
            <person name="Dodson E.J."/>
            <person name="Ma J."/>
            <person name="Suissa Szlejf M."/>
            <person name="Maroudas-Sklare N."/>
            <person name="Paltiel Y."/>
            <person name="Adir N."/>
            <person name="Sun S."/>
            <person name="Sui S.F."/>
            <person name="Keren N."/>
        </authorList>
    </citation>
    <scope>STRUCTURE BY ELECTRON MICROSCOPY (3.00 ANGSTROMS)</scope>
</reference>
<accession>A0A5J4Z162</accession>
<evidence type="ECO:0000256" key="2">
    <source>
        <dbReference type="ARBA" id="ARBA00022528"/>
    </source>
</evidence>
<protein>
    <submittedName>
        <fullName evidence="12">Phycobilisome 27.9 kDa linker polypeptide, phycoerythrin-associated, rod</fullName>
    </submittedName>
</protein>
<proteinExistence type="evidence at protein level"/>
<dbReference type="Gene3D" id="1.10.3130.20">
    <property type="entry name" value="Phycobilisome linker domain"/>
    <property type="match status" value="1"/>
</dbReference>
<feature type="domain" description="PBS-linker" evidence="11">
    <location>
        <begin position="34"/>
        <end position="215"/>
    </location>
</feature>
<evidence type="ECO:0000313" key="13">
    <source>
        <dbReference type="Proteomes" id="UP000324585"/>
    </source>
</evidence>
<reference evidence="13" key="1">
    <citation type="journal article" date="2019" name="Nat. Commun.">
        <title>Expansion of phycobilisome linker gene families in mesophilic red algae.</title>
        <authorList>
            <person name="Lee J."/>
            <person name="Kim D."/>
            <person name="Bhattacharya D."/>
            <person name="Yoon H.S."/>
        </authorList>
    </citation>
    <scope>NUCLEOTIDE SEQUENCE [LARGE SCALE GENOMIC DNA]</scope>
    <source>
        <strain evidence="13">CCMP 1328</strain>
    </source>
</reference>
<dbReference type="GO" id="GO:0030089">
    <property type="term" value="C:phycobilisome"/>
    <property type="evidence" value="ECO:0007669"/>
    <property type="project" value="UniProtKB-UniRule"/>
</dbReference>
<dbReference type="GO" id="GO:0015979">
    <property type="term" value="P:photosynthesis"/>
    <property type="evidence" value="ECO:0007669"/>
    <property type="project" value="UniProtKB-KW"/>
</dbReference>
<evidence type="ECO:0007829" key="14">
    <source>
        <dbReference type="PDB" id="7EZX"/>
    </source>
</evidence>
<name>A0A5J4Z162_PORPP</name>
<dbReference type="Proteomes" id="UP000324585">
    <property type="component" value="Unassembled WGS sequence"/>
</dbReference>
<dbReference type="EMDB" id="EMD-31393"/>
<keyword evidence="14 15" id="KW-0002">3D-structure</keyword>
<dbReference type="GO" id="GO:0009535">
    <property type="term" value="C:chloroplast thylakoid membrane"/>
    <property type="evidence" value="ECO:0007669"/>
    <property type="project" value="UniProtKB-SubCell"/>
</dbReference>
<dbReference type="PDB" id="7EZX">
    <property type="method" value="EM"/>
    <property type="resolution" value="3.00 A"/>
    <property type="chains" value="d4/dD=1-342"/>
</dbReference>
<keyword evidence="2" id="KW-0150">Chloroplast</keyword>
<dbReference type="PDB" id="7Y7A">
    <property type="method" value="EM"/>
    <property type="resolution" value="4.30 A"/>
    <property type="chains" value="d2/dF/dM/dc=1-342"/>
</dbReference>
<evidence type="ECO:0007829" key="16">
    <source>
        <dbReference type="PDB" id="7Y5E"/>
    </source>
</evidence>
<evidence type="ECO:0000256" key="6">
    <source>
        <dbReference type="ARBA" id="ARBA00022738"/>
    </source>
</evidence>
<dbReference type="PANTHER" id="PTHR34011:SF6">
    <property type="entry name" value="PHYCOBILIPROTEIN APCE"/>
    <property type="match status" value="1"/>
</dbReference>
<evidence type="ECO:0000256" key="3">
    <source>
        <dbReference type="ARBA" id="ARBA00022531"/>
    </source>
</evidence>